<evidence type="ECO:0000256" key="5">
    <source>
        <dbReference type="ARBA" id="ARBA00034321"/>
    </source>
</evidence>
<protein>
    <submittedName>
        <fullName evidence="7">Putative salp15</fullName>
    </submittedName>
</protein>
<evidence type="ECO:0000256" key="1">
    <source>
        <dbReference type="ARBA" id="ARBA00004613"/>
    </source>
</evidence>
<comment type="subcellular location">
    <subcellularLocation>
        <location evidence="1">Secreted</location>
    </subcellularLocation>
</comment>
<keyword evidence="2" id="KW-0964">Secreted</keyword>
<keyword evidence="3 6" id="KW-0732">Signal</keyword>
<comment type="similarity">
    <text evidence="5">Belongs to the salp15 family.</text>
</comment>
<dbReference type="EMBL" id="GADI01005918">
    <property type="protein sequence ID" value="JAA67890.1"/>
    <property type="molecule type" value="mRNA"/>
</dbReference>
<name>A0A0K8R9R8_IXORI</name>
<dbReference type="AlphaFoldDB" id="A0A0K8R9R8"/>
<dbReference type="InterPro" id="IPR021971">
    <property type="entry name" value="Salp15"/>
</dbReference>
<dbReference type="GO" id="GO:0005576">
    <property type="term" value="C:extracellular region"/>
    <property type="evidence" value="ECO:0007669"/>
    <property type="project" value="UniProtKB-SubCell"/>
</dbReference>
<dbReference type="Pfam" id="PF12115">
    <property type="entry name" value="Salp15"/>
    <property type="match status" value="1"/>
</dbReference>
<sequence>MMVANFSLLLICLQITSSITSAGADSQKIEITGGIKRLAPNCEAAVKTLCEKDPHKKGGITKIQVELYDCRLICYSDGGKHGSSVPLPDGMPCALGATCKDGKCFCEACDKLTQLPTERMRSELDLIVRTYELRLGWTVTN</sequence>
<accession>A0A0K8R9R8</accession>
<feature type="chain" id="PRO_5005516473" evidence="6">
    <location>
        <begin position="19"/>
        <end position="141"/>
    </location>
</feature>
<feature type="signal peptide" evidence="6">
    <location>
        <begin position="1"/>
        <end position="18"/>
    </location>
</feature>
<evidence type="ECO:0000313" key="7">
    <source>
        <dbReference type="EMBL" id="JAA67890.1"/>
    </source>
</evidence>
<evidence type="ECO:0000256" key="6">
    <source>
        <dbReference type="SAM" id="SignalP"/>
    </source>
</evidence>
<keyword evidence="4" id="KW-0325">Glycoprotein</keyword>
<evidence type="ECO:0000256" key="4">
    <source>
        <dbReference type="ARBA" id="ARBA00023180"/>
    </source>
</evidence>
<evidence type="ECO:0000256" key="2">
    <source>
        <dbReference type="ARBA" id="ARBA00022525"/>
    </source>
</evidence>
<organism evidence="7">
    <name type="scientific">Ixodes ricinus</name>
    <name type="common">Common tick</name>
    <name type="synonym">Acarus ricinus</name>
    <dbReference type="NCBI Taxonomy" id="34613"/>
    <lineage>
        <taxon>Eukaryota</taxon>
        <taxon>Metazoa</taxon>
        <taxon>Ecdysozoa</taxon>
        <taxon>Arthropoda</taxon>
        <taxon>Chelicerata</taxon>
        <taxon>Arachnida</taxon>
        <taxon>Acari</taxon>
        <taxon>Parasitiformes</taxon>
        <taxon>Ixodida</taxon>
        <taxon>Ixodoidea</taxon>
        <taxon>Ixodidae</taxon>
        <taxon>Ixodinae</taxon>
        <taxon>Ixodes</taxon>
    </lineage>
</organism>
<proteinExistence type="evidence at transcript level"/>
<reference evidence="7" key="1">
    <citation type="submission" date="2012-12" db="EMBL/GenBank/DDBJ databases">
        <title>Identification and characterization of a phenylalanine ammonia-lyase gene family in Isatis indigotica Fort.</title>
        <authorList>
            <person name="Liu Q."/>
            <person name="Chen J."/>
            <person name="Zhou X."/>
            <person name="Di P."/>
            <person name="Xiao Y."/>
            <person name="Xuan H."/>
            <person name="Zhang L."/>
            <person name="Chen W."/>
        </authorList>
    </citation>
    <scope>NUCLEOTIDE SEQUENCE</scope>
    <source>
        <tissue evidence="7">Salivary gland</tissue>
    </source>
</reference>
<evidence type="ECO:0000256" key="3">
    <source>
        <dbReference type="ARBA" id="ARBA00022729"/>
    </source>
</evidence>